<keyword evidence="1" id="KW-0812">Transmembrane</keyword>
<dbReference type="Gene3D" id="2.60.120.260">
    <property type="entry name" value="Galactose-binding domain-like"/>
    <property type="match status" value="1"/>
</dbReference>
<keyword evidence="1" id="KW-1133">Transmembrane helix</keyword>
<organism evidence="3 4">
    <name type="scientific">Clytia hemisphaerica</name>
    <dbReference type="NCBI Taxonomy" id="252671"/>
    <lineage>
        <taxon>Eukaryota</taxon>
        <taxon>Metazoa</taxon>
        <taxon>Cnidaria</taxon>
        <taxon>Hydrozoa</taxon>
        <taxon>Hydroidolina</taxon>
        <taxon>Leptothecata</taxon>
        <taxon>Obeliida</taxon>
        <taxon>Clytiidae</taxon>
        <taxon>Clytia</taxon>
    </lineage>
</organism>
<dbReference type="SUPFAM" id="SSF49785">
    <property type="entry name" value="Galactose-binding domain-like"/>
    <property type="match status" value="1"/>
</dbReference>
<dbReference type="AlphaFoldDB" id="A0A7M5VB20"/>
<dbReference type="Proteomes" id="UP000594262">
    <property type="component" value="Unplaced"/>
</dbReference>
<reference evidence="3" key="1">
    <citation type="submission" date="2021-01" db="UniProtKB">
        <authorList>
            <consortium name="EnsemblMetazoa"/>
        </authorList>
    </citation>
    <scope>IDENTIFICATION</scope>
</reference>
<dbReference type="InterPro" id="IPR008979">
    <property type="entry name" value="Galactose-bd-like_sf"/>
</dbReference>
<name>A0A7M5VB20_9CNID</name>
<keyword evidence="1" id="KW-0472">Membrane</keyword>
<evidence type="ECO:0000313" key="4">
    <source>
        <dbReference type="Proteomes" id="UP000594262"/>
    </source>
</evidence>
<feature type="domain" description="F5/8 type C" evidence="2">
    <location>
        <begin position="184"/>
        <end position="279"/>
    </location>
</feature>
<evidence type="ECO:0000313" key="3">
    <source>
        <dbReference type="EnsemblMetazoa" id="CLYHEMP006769.1"/>
    </source>
</evidence>
<dbReference type="OrthoDB" id="73209at2759"/>
<evidence type="ECO:0000259" key="2">
    <source>
        <dbReference type="Pfam" id="PF00754"/>
    </source>
</evidence>
<evidence type="ECO:0000256" key="1">
    <source>
        <dbReference type="SAM" id="Phobius"/>
    </source>
</evidence>
<proteinExistence type="predicted"/>
<dbReference type="EnsemblMetazoa" id="CLYHEMT006769.1">
    <property type="protein sequence ID" value="CLYHEMP006769.1"/>
    <property type="gene ID" value="CLYHEMG006769"/>
</dbReference>
<protein>
    <recommendedName>
        <fullName evidence="2">F5/8 type C domain-containing protein</fullName>
    </recommendedName>
</protein>
<feature type="transmembrane region" description="Helical" evidence="1">
    <location>
        <begin position="39"/>
        <end position="58"/>
    </location>
</feature>
<dbReference type="Pfam" id="PF00754">
    <property type="entry name" value="F5_F8_type_C"/>
    <property type="match status" value="1"/>
</dbReference>
<dbReference type="InterPro" id="IPR000421">
    <property type="entry name" value="FA58C"/>
</dbReference>
<accession>A0A7M5VB20</accession>
<keyword evidence="4" id="KW-1185">Reference proteome</keyword>
<sequence length="288" mass="33345">KMLNEEFATEIVFTFKKTHLQKNTYSSEVTETNRTTGGAIMLCLVFLLVSLVAFSTGLENAGIVHIRKLGFDQDPKTFSHEVIIPWARPFKPGYCESWEWHTDERYRERRTQICKKLGGQRKHECDSPSGFCRDKCPFTNGSYPYWRIRNAEPVSFVYLIKTLQFFDNANARKALSADPSKGYASSRYAPGYSPSNAFDNNPESVWAPNGISSKGLNWIAYEFQNPVKINSIRIQGDSDHRDRIPSTFYVEASCEKYFKTYASQWTIENFDRVVDKRYNRPRQNSGRW</sequence>